<keyword evidence="1" id="KW-0472">Membrane</keyword>
<proteinExistence type="predicted"/>
<gene>
    <name evidence="2" type="ORF">NG895_25260</name>
</gene>
<reference evidence="2" key="1">
    <citation type="submission" date="2022-06" db="EMBL/GenBank/DDBJ databases">
        <title>Aeoliella straminimaris, a novel planctomycete from sediments.</title>
        <authorList>
            <person name="Vitorino I.R."/>
            <person name="Lage O.M."/>
        </authorList>
    </citation>
    <scope>NUCLEOTIDE SEQUENCE</scope>
    <source>
        <strain evidence="2">ICT_H6.2</strain>
    </source>
</reference>
<evidence type="ECO:0000313" key="2">
    <source>
        <dbReference type="EMBL" id="MCO6047222.1"/>
    </source>
</evidence>
<keyword evidence="1" id="KW-1133">Transmembrane helix</keyword>
<keyword evidence="3" id="KW-1185">Reference proteome</keyword>
<accession>A0A9X2FDS3</accession>
<comment type="caution">
    <text evidence="2">The sequence shown here is derived from an EMBL/GenBank/DDBJ whole genome shotgun (WGS) entry which is preliminary data.</text>
</comment>
<evidence type="ECO:0008006" key="4">
    <source>
        <dbReference type="Google" id="ProtNLM"/>
    </source>
</evidence>
<feature type="transmembrane region" description="Helical" evidence="1">
    <location>
        <begin position="81"/>
        <end position="101"/>
    </location>
</feature>
<dbReference type="Proteomes" id="UP001155241">
    <property type="component" value="Unassembled WGS sequence"/>
</dbReference>
<organism evidence="2 3">
    <name type="scientific">Aeoliella straminimaris</name>
    <dbReference type="NCBI Taxonomy" id="2954799"/>
    <lineage>
        <taxon>Bacteria</taxon>
        <taxon>Pseudomonadati</taxon>
        <taxon>Planctomycetota</taxon>
        <taxon>Planctomycetia</taxon>
        <taxon>Pirellulales</taxon>
        <taxon>Lacipirellulaceae</taxon>
        <taxon>Aeoliella</taxon>
    </lineage>
</organism>
<keyword evidence="1" id="KW-0812">Transmembrane</keyword>
<dbReference type="RefSeq" id="WP_252855331.1">
    <property type="nucleotide sequence ID" value="NZ_JAMXLR010000090.1"/>
</dbReference>
<dbReference type="Gene3D" id="2.40.50.870">
    <property type="entry name" value="Protein of unknown function (DUF3299)"/>
    <property type="match status" value="1"/>
</dbReference>
<feature type="transmembrane region" description="Helical" evidence="1">
    <location>
        <begin position="50"/>
        <end position="69"/>
    </location>
</feature>
<sequence>MSSTVLEPPTEHSGNDATIEYRALYSGALVAALLGLVSLFMLAVTDFLDVAILVGVIPALGIVMSLLAIRKINHNRDIYTGKGFALFGLAMSAVMLVAGIGKAAYTHATEVPDGYNRISFATLQPDEKDKIAGRPIPQEAGEQLDQKVFIKGYIRPDSIQSRKNIDRFLLVRDNNTCCFGDLQSVKYWDQVAVKLGPGLKVDYDAGVFRIGGRLICAPENLGAGPQSPVYGIEADYVE</sequence>
<evidence type="ECO:0000313" key="3">
    <source>
        <dbReference type="Proteomes" id="UP001155241"/>
    </source>
</evidence>
<protein>
    <recommendedName>
        <fullName evidence="4">DUF4190 domain-containing protein</fullName>
    </recommendedName>
</protein>
<dbReference type="EMBL" id="JAMXLR010000090">
    <property type="protein sequence ID" value="MCO6047222.1"/>
    <property type="molecule type" value="Genomic_DNA"/>
</dbReference>
<name>A0A9X2FDS3_9BACT</name>
<evidence type="ECO:0000256" key="1">
    <source>
        <dbReference type="SAM" id="Phobius"/>
    </source>
</evidence>
<feature type="transmembrane region" description="Helical" evidence="1">
    <location>
        <begin position="23"/>
        <end position="44"/>
    </location>
</feature>
<dbReference type="AlphaFoldDB" id="A0A9X2FDS3"/>